<dbReference type="Proteomes" id="UP000176923">
    <property type="component" value="Unassembled WGS sequence"/>
</dbReference>
<organism evidence="1 2">
    <name type="scientific">Candidatus Gottesmanbacteria bacterium RIFCSPHIGHO2_02_FULL_39_11</name>
    <dbReference type="NCBI Taxonomy" id="1798382"/>
    <lineage>
        <taxon>Bacteria</taxon>
        <taxon>Candidatus Gottesmaniibacteriota</taxon>
    </lineage>
</organism>
<evidence type="ECO:0000313" key="2">
    <source>
        <dbReference type="Proteomes" id="UP000176923"/>
    </source>
</evidence>
<reference evidence="1 2" key="1">
    <citation type="journal article" date="2016" name="Nat. Commun.">
        <title>Thousands of microbial genomes shed light on interconnected biogeochemical processes in an aquifer system.</title>
        <authorList>
            <person name="Anantharaman K."/>
            <person name="Brown C.T."/>
            <person name="Hug L.A."/>
            <person name="Sharon I."/>
            <person name="Castelle C.J."/>
            <person name="Probst A.J."/>
            <person name="Thomas B.C."/>
            <person name="Singh A."/>
            <person name="Wilkins M.J."/>
            <person name="Karaoz U."/>
            <person name="Brodie E.L."/>
            <person name="Williams K.H."/>
            <person name="Hubbard S.S."/>
            <person name="Banfield J.F."/>
        </authorList>
    </citation>
    <scope>NUCLEOTIDE SEQUENCE [LARGE SCALE GENOMIC DNA]</scope>
</reference>
<evidence type="ECO:0008006" key="3">
    <source>
        <dbReference type="Google" id="ProtNLM"/>
    </source>
</evidence>
<proteinExistence type="predicted"/>
<protein>
    <recommendedName>
        <fullName evidence="3">HEPN domain-containing protein</fullName>
    </recommendedName>
</protein>
<gene>
    <name evidence="1" type="ORF">A3D77_07610</name>
</gene>
<evidence type="ECO:0000313" key="1">
    <source>
        <dbReference type="EMBL" id="OGG15379.1"/>
    </source>
</evidence>
<accession>A0A1F5ZSF0</accession>
<comment type="caution">
    <text evidence="1">The sequence shown here is derived from an EMBL/GenBank/DDBJ whole genome shotgun (WGS) entry which is preliminary data.</text>
</comment>
<dbReference type="EMBL" id="MFJL01000026">
    <property type="protein sequence ID" value="OGG15379.1"/>
    <property type="molecule type" value="Genomic_DNA"/>
</dbReference>
<sequence>MGSKILSSLNPQIPSQKTIEARFKFIKDDLLGTNITISFRYILFLIILEEDKVKLPGPISYSIFKDIIVHTAAIVESCIYYCLKTAIFLNKIEEKDIMDIEWKEITCKDLYKISGVEKVCGVIKRKQCESFEDSTQFITLNKAAFRAKVFDKEEYDCAEKIRKIRNRIHLAALKETDDFYQKKDVNNVFDNAKKIIDKIEKYLN</sequence>
<name>A0A1F5ZSF0_9BACT</name>
<dbReference type="AlphaFoldDB" id="A0A1F5ZSF0"/>